<feature type="non-terminal residue" evidence="2">
    <location>
        <position position="129"/>
    </location>
</feature>
<name>X1VYC5_9ZZZZ</name>
<evidence type="ECO:0000259" key="1">
    <source>
        <dbReference type="Pfam" id="PF07728"/>
    </source>
</evidence>
<evidence type="ECO:0000313" key="2">
    <source>
        <dbReference type="EMBL" id="GAJ24441.1"/>
    </source>
</evidence>
<proteinExistence type="predicted"/>
<dbReference type="PANTHER" id="PTHR42759:SF1">
    <property type="entry name" value="MAGNESIUM-CHELATASE SUBUNIT CHLD"/>
    <property type="match status" value="1"/>
</dbReference>
<gene>
    <name evidence="2" type="ORF">S12H4_60775</name>
</gene>
<dbReference type="PANTHER" id="PTHR42759">
    <property type="entry name" value="MOXR FAMILY PROTEIN"/>
    <property type="match status" value="1"/>
</dbReference>
<sequence length="129" mass="14498">ACKLKLPYVRVQLYDAISPEDLFGSWIPSGEGGFAWQDGVLTHFMRHGGMFVADELNGAKPGANFVFHSITDYERRMTLTQKDGEVIYAHPDFVFCATMNPEYEGTKPLNKALFDRFSIVLEYDGNPAV</sequence>
<feature type="domain" description="ATPase dynein-related AAA" evidence="1">
    <location>
        <begin position="5"/>
        <end position="117"/>
    </location>
</feature>
<dbReference type="GO" id="GO:0016887">
    <property type="term" value="F:ATP hydrolysis activity"/>
    <property type="evidence" value="ECO:0007669"/>
    <property type="project" value="InterPro"/>
</dbReference>
<comment type="caution">
    <text evidence="2">The sequence shown here is derived from an EMBL/GenBank/DDBJ whole genome shotgun (WGS) entry which is preliminary data.</text>
</comment>
<protein>
    <recommendedName>
        <fullName evidence="1">ATPase dynein-related AAA domain-containing protein</fullName>
    </recommendedName>
</protein>
<feature type="non-terminal residue" evidence="2">
    <location>
        <position position="1"/>
    </location>
</feature>
<accession>X1VYC5</accession>
<dbReference type="GO" id="GO:0005524">
    <property type="term" value="F:ATP binding"/>
    <property type="evidence" value="ECO:0007669"/>
    <property type="project" value="InterPro"/>
</dbReference>
<dbReference type="InterPro" id="IPR011704">
    <property type="entry name" value="ATPase_dyneun-rel_AAA"/>
</dbReference>
<dbReference type="SUPFAM" id="SSF52540">
    <property type="entry name" value="P-loop containing nucleoside triphosphate hydrolases"/>
    <property type="match status" value="1"/>
</dbReference>
<dbReference type="InterPro" id="IPR027417">
    <property type="entry name" value="P-loop_NTPase"/>
</dbReference>
<dbReference type="Pfam" id="PF07728">
    <property type="entry name" value="AAA_5"/>
    <property type="match status" value="1"/>
</dbReference>
<dbReference type="AlphaFoldDB" id="X1VYC5"/>
<organism evidence="2">
    <name type="scientific">marine sediment metagenome</name>
    <dbReference type="NCBI Taxonomy" id="412755"/>
    <lineage>
        <taxon>unclassified sequences</taxon>
        <taxon>metagenomes</taxon>
        <taxon>ecological metagenomes</taxon>
    </lineage>
</organism>
<dbReference type="InterPro" id="IPR050764">
    <property type="entry name" value="CbbQ/NirQ/NorQ/GpvN"/>
</dbReference>
<dbReference type="EMBL" id="BARW01040099">
    <property type="protein sequence ID" value="GAJ24441.1"/>
    <property type="molecule type" value="Genomic_DNA"/>
</dbReference>
<dbReference type="Gene3D" id="3.40.50.300">
    <property type="entry name" value="P-loop containing nucleotide triphosphate hydrolases"/>
    <property type="match status" value="1"/>
</dbReference>
<reference evidence="2" key="1">
    <citation type="journal article" date="2014" name="Front. Microbiol.">
        <title>High frequency of phylogenetically diverse reductive dehalogenase-homologous genes in deep subseafloor sedimentary metagenomes.</title>
        <authorList>
            <person name="Kawai M."/>
            <person name="Futagami T."/>
            <person name="Toyoda A."/>
            <person name="Takaki Y."/>
            <person name="Nishi S."/>
            <person name="Hori S."/>
            <person name="Arai W."/>
            <person name="Tsubouchi T."/>
            <person name="Morono Y."/>
            <person name="Uchiyama I."/>
            <person name="Ito T."/>
            <person name="Fujiyama A."/>
            <person name="Inagaki F."/>
            <person name="Takami H."/>
        </authorList>
    </citation>
    <scope>NUCLEOTIDE SEQUENCE</scope>
    <source>
        <strain evidence="2">Expedition CK06-06</strain>
    </source>
</reference>